<evidence type="ECO:0000256" key="4">
    <source>
        <dbReference type="ARBA" id="ARBA00023235"/>
    </source>
</evidence>
<dbReference type="GO" id="GO:0003723">
    <property type="term" value="F:RNA binding"/>
    <property type="evidence" value="ECO:0007669"/>
    <property type="project" value="InterPro"/>
</dbReference>
<keyword evidence="3 5" id="KW-0819">tRNA processing</keyword>
<dbReference type="InterPro" id="IPR032819">
    <property type="entry name" value="TruB_C"/>
</dbReference>
<feature type="domain" description="Pseudouridine synthase II N-terminal" evidence="6">
    <location>
        <begin position="25"/>
        <end position="175"/>
    </location>
</feature>
<feature type="active site" description="Nucleophile" evidence="5">
    <location>
        <position position="39"/>
    </location>
</feature>
<accession>A0A419DEN7</accession>
<evidence type="ECO:0000259" key="6">
    <source>
        <dbReference type="Pfam" id="PF01509"/>
    </source>
</evidence>
<dbReference type="GO" id="GO:0031119">
    <property type="term" value="P:tRNA pseudouridine synthesis"/>
    <property type="evidence" value="ECO:0007669"/>
    <property type="project" value="UniProtKB-UniRule"/>
</dbReference>
<evidence type="ECO:0000313" key="9">
    <source>
        <dbReference type="Proteomes" id="UP000285655"/>
    </source>
</evidence>
<dbReference type="InterPro" id="IPR014780">
    <property type="entry name" value="tRNA_psdUridine_synth_TruB"/>
</dbReference>
<comment type="caution">
    <text evidence="8">The sequence shown here is derived from an EMBL/GenBank/DDBJ whole genome shotgun (WGS) entry which is preliminary data.</text>
</comment>
<dbReference type="Pfam" id="PF01509">
    <property type="entry name" value="TruB_N"/>
    <property type="match status" value="1"/>
</dbReference>
<comment type="function">
    <text evidence="5">Responsible for synthesis of pseudouridine from uracil-55 in the psi GC loop of transfer RNAs.</text>
</comment>
<proteinExistence type="inferred from homology"/>
<comment type="similarity">
    <text evidence="2 5">Belongs to the pseudouridine synthase TruB family. Type 1 subfamily.</text>
</comment>
<dbReference type="EMBL" id="QZJW01000017">
    <property type="protein sequence ID" value="RJO61555.1"/>
    <property type="molecule type" value="Genomic_DNA"/>
</dbReference>
<dbReference type="PANTHER" id="PTHR13767:SF2">
    <property type="entry name" value="PSEUDOURIDYLATE SYNTHASE TRUB1"/>
    <property type="match status" value="1"/>
</dbReference>
<dbReference type="Pfam" id="PF16198">
    <property type="entry name" value="TruB_C_2"/>
    <property type="match status" value="1"/>
</dbReference>
<dbReference type="InterPro" id="IPR002501">
    <property type="entry name" value="PsdUridine_synth_N"/>
</dbReference>
<dbReference type="HAMAP" id="MF_01080">
    <property type="entry name" value="TruB_bact"/>
    <property type="match status" value="1"/>
</dbReference>
<evidence type="ECO:0000313" key="8">
    <source>
        <dbReference type="EMBL" id="RJO61555.1"/>
    </source>
</evidence>
<dbReference type="Proteomes" id="UP000285655">
    <property type="component" value="Unassembled WGS sequence"/>
</dbReference>
<protein>
    <recommendedName>
        <fullName evidence="5">tRNA pseudouridine synthase B</fullName>
        <ecNumber evidence="5">5.4.99.25</ecNumber>
    </recommendedName>
    <alternativeName>
        <fullName evidence="5">tRNA pseudouridine(55) synthase</fullName>
        <shortName evidence="5">Psi55 synthase</shortName>
    </alternativeName>
    <alternativeName>
        <fullName evidence="5">tRNA pseudouridylate synthase</fullName>
    </alternativeName>
    <alternativeName>
        <fullName evidence="5">tRNA-uridine isomerase</fullName>
    </alternativeName>
</protein>
<keyword evidence="4 5" id="KW-0413">Isomerase</keyword>
<dbReference type="EC" id="5.4.99.25" evidence="5"/>
<dbReference type="InterPro" id="IPR020103">
    <property type="entry name" value="PsdUridine_synth_cat_dom_sf"/>
</dbReference>
<dbReference type="GO" id="GO:1990481">
    <property type="term" value="P:mRNA pseudouridine synthesis"/>
    <property type="evidence" value="ECO:0007669"/>
    <property type="project" value="TreeGrafter"/>
</dbReference>
<dbReference type="GO" id="GO:0160148">
    <property type="term" value="F:tRNA pseudouridine(55) synthase activity"/>
    <property type="evidence" value="ECO:0007669"/>
    <property type="project" value="UniProtKB-EC"/>
</dbReference>
<sequence>MKEGIYLIDKEAGWTSFDVVAKMRGITGIRSIGHAGTLDPFATGLLIILVGKEFTKRQDEFMKQDKEYETTLKLGEESSTGDPEGIIVKSEKLKVKSYTDKEIRKVFEKFIGEIEQRPPAYSAIKIGGERAYKKARRGEEVEMPRRKVEIHEIELLEYRYPFVKFRIKCSSGTYIRTLGQDIAESLGTRGYLTELRRTKIGAYDIGDAQKISNLTSP</sequence>
<evidence type="ECO:0000256" key="2">
    <source>
        <dbReference type="ARBA" id="ARBA00005642"/>
    </source>
</evidence>
<dbReference type="AlphaFoldDB" id="A0A419DEN7"/>
<name>A0A419DEN7_9BACT</name>
<gene>
    <name evidence="5 8" type="primary">truB</name>
    <name evidence="8" type="ORF">C4544_02360</name>
</gene>
<dbReference type="NCBIfam" id="TIGR00431">
    <property type="entry name" value="TruB"/>
    <property type="match status" value="1"/>
</dbReference>
<evidence type="ECO:0000256" key="3">
    <source>
        <dbReference type="ARBA" id="ARBA00022694"/>
    </source>
</evidence>
<dbReference type="Gene3D" id="3.30.2350.10">
    <property type="entry name" value="Pseudouridine synthase"/>
    <property type="match status" value="1"/>
</dbReference>
<organism evidence="8 9">
    <name type="scientific">candidate division WS5 bacterium</name>
    <dbReference type="NCBI Taxonomy" id="2093353"/>
    <lineage>
        <taxon>Bacteria</taxon>
        <taxon>candidate division WS5</taxon>
    </lineage>
</organism>
<evidence type="ECO:0000259" key="7">
    <source>
        <dbReference type="Pfam" id="PF16198"/>
    </source>
</evidence>
<evidence type="ECO:0000256" key="1">
    <source>
        <dbReference type="ARBA" id="ARBA00000385"/>
    </source>
</evidence>
<dbReference type="PANTHER" id="PTHR13767">
    <property type="entry name" value="TRNA-PSEUDOURIDINE SYNTHASE"/>
    <property type="match status" value="1"/>
</dbReference>
<dbReference type="SUPFAM" id="SSF55120">
    <property type="entry name" value="Pseudouridine synthase"/>
    <property type="match status" value="1"/>
</dbReference>
<comment type="catalytic activity">
    <reaction evidence="1 5">
        <text>uridine(55) in tRNA = pseudouridine(55) in tRNA</text>
        <dbReference type="Rhea" id="RHEA:42532"/>
        <dbReference type="Rhea" id="RHEA-COMP:10101"/>
        <dbReference type="Rhea" id="RHEA-COMP:10102"/>
        <dbReference type="ChEBI" id="CHEBI:65314"/>
        <dbReference type="ChEBI" id="CHEBI:65315"/>
        <dbReference type="EC" id="5.4.99.25"/>
    </reaction>
</comment>
<reference evidence="8 9" key="1">
    <citation type="journal article" date="2017" name="ISME J.">
        <title>Energy and carbon metabolisms in a deep terrestrial subsurface fluid microbial community.</title>
        <authorList>
            <person name="Momper L."/>
            <person name="Jungbluth S.P."/>
            <person name="Lee M.D."/>
            <person name="Amend J.P."/>
        </authorList>
    </citation>
    <scope>NUCLEOTIDE SEQUENCE [LARGE SCALE GENOMIC DNA]</scope>
    <source>
        <strain evidence="8">SURF_29</strain>
    </source>
</reference>
<dbReference type="CDD" id="cd02573">
    <property type="entry name" value="PseudoU_synth_EcTruB"/>
    <property type="match status" value="1"/>
</dbReference>
<feature type="domain" description="tRNA pseudouridylate synthase B C-terminal" evidence="7">
    <location>
        <begin position="176"/>
        <end position="212"/>
    </location>
</feature>
<evidence type="ECO:0000256" key="5">
    <source>
        <dbReference type="HAMAP-Rule" id="MF_01080"/>
    </source>
</evidence>